<proteinExistence type="predicted"/>
<evidence type="ECO:0000313" key="2">
    <source>
        <dbReference type="EMBL" id="CAG9180913.1"/>
    </source>
</evidence>
<evidence type="ECO:0000256" key="1">
    <source>
        <dbReference type="SAM" id="Phobius"/>
    </source>
</evidence>
<comment type="caution">
    <text evidence="2">The sequence shown here is derived from an EMBL/GenBank/DDBJ whole genome shotgun (WGS) entry which is preliminary data.</text>
</comment>
<gene>
    <name evidence="2" type="ORF">LMG23992_04339</name>
</gene>
<reference evidence="2 3" key="1">
    <citation type="submission" date="2021-08" db="EMBL/GenBank/DDBJ databases">
        <authorList>
            <person name="Peeters C."/>
        </authorList>
    </citation>
    <scope>NUCLEOTIDE SEQUENCE [LARGE SCALE GENOMIC DNA]</scope>
    <source>
        <strain evidence="2 3">LMG 23992</strain>
    </source>
</reference>
<name>A0ABM8XL21_9BURK</name>
<accession>A0ABM8XL21</accession>
<dbReference type="Proteomes" id="UP000727654">
    <property type="component" value="Unassembled WGS sequence"/>
</dbReference>
<protein>
    <submittedName>
        <fullName evidence="2">Uncharacterized protein</fullName>
    </submittedName>
</protein>
<keyword evidence="1" id="KW-1133">Transmembrane helix</keyword>
<evidence type="ECO:0000313" key="3">
    <source>
        <dbReference type="Proteomes" id="UP000727654"/>
    </source>
</evidence>
<organism evidence="2 3">
    <name type="scientific">Cupriavidus laharis</name>
    <dbReference type="NCBI Taxonomy" id="151654"/>
    <lineage>
        <taxon>Bacteria</taxon>
        <taxon>Pseudomonadati</taxon>
        <taxon>Pseudomonadota</taxon>
        <taxon>Betaproteobacteria</taxon>
        <taxon>Burkholderiales</taxon>
        <taxon>Burkholderiaceae</taxon>
        <taxon>Cupriavidus</taxon>
    </lineage>
</organism>
<keyword evidence="1" id="KW-0812">Transmembrane</keyword>
<dbReference type="EMBL" id="CAJZAI010000013">
    <property type="protein sequence ID" value="CAG9180913.1"/>
    <property type="molecule type" value="Genomic_DNA"/>
</dbReference>
<keyword evidence="3" id="KW-1185">Reference proteome</keyword>
<keyword evidence="1" id="KW-0472">Membrane</keyword>
<feature type="transmembrane region" description="Helical" evidence="1">
    <location>
        <begin position="28"/>
        <end position="48"/>
    </location>
</feature>
<dbReference type="RefSeq" id="WP_224081814.1">
    <property type="nucleotide sequence ID" value="NZ_CAJZAI010000013.1"/>
</dbReference>
<sequence length="58" mass="6328">MFAIAFWFLFSFAVGLLAHMLGRSGAVWLIFSMIFTPSLGLVLMAILGKKAKVPEPAI</sequence>